<reference evidence="2 3" key="1">
    <citation type="submission" date="2024-06" db="EMBL/GenBank/DDBJ databases">
        <title>The draft genome of Grus japonensis, version 3.</title>
        <authorList>
            <person name="Nabeshima K."/>
            <person name="Suzuki S."/>
            <person name="Onuma M."/>
        </authorList>
    </citation>
    <scope>NUCLEOTIDE SEQUENCE [LARGE SCALE GENOMIC DNA]</scope>
    <source>
        <strain evidence="2 3">451A</strain>
    </source>
</reference>
<gene>
    <name evidence="2" type="ORF">GRJ2_003427200</name>
</gene>
<keyword evidence="3" id="KW-1185">Reference proteome</keyword>
<dbReference type="Gene3D" id="3.60.10.10">
    <property type="entry name" value="Endonuclease/exonuclease/phosphatase"/>
    <property type="match status" value="1"/>
</dbReference>
<evidence type="ECO:0000313" key="2">
    <source>
        <dbReference type="EMBL" id="GAB0209615.1"/>
    </source>
</evidence>
<evidence type="ECO:0000313" key="3">
    <source>
        <dbReference type="Proteomes" id="UP001623348"/>
    </source>
</evidence>
<proteinExistence type="predicted"/>
<dbReference type="Proteomes" id="UP001623348">
    <property type="component" value="Unassembled WGS sequence"/>
</dbReference>
<dbReference type="AlphaFoldDB" id="A0ABC9YHU1"/>
<comment type="caution">
    <text evidence="2">The sequence shown here is derived from an EMBL/GenBank/DDBJ whole genome shotgun (WGS) entry which is preliminary data.</text>
</comment>
<feature type="domain" description="Endonuclease/exonuclease/phosphatase" evidence="1">
    <location>
        <begin position="14"/>
        <end position="191"/>
    </location>
</feature>
<protein>
    <recommendedName>
        <fullName evidence="1">Endonuclease/exonuclease/phosphatase domain-containing protein</fullName>
    </recommendedName>
</protein>
<sequence>MGNKQEELEICVRLQGHDLIAITETWWDSLHDWNAVMDGYVLFRKDRTARRGGGVALYVREQLECIKLCLSVDEEQVESLWVRMKGQANMGDTVVGVYYRPPDQEEEVDEAFYRQLEVALRSQALVLMGDFNHPDICWKSNTAKHAQSRRFLQSIDDNFLTQVVEDPTRRGMLLDLVLPNKEGLVGDVKVGGSLGCNDHEMVEFRILHGRSRAISRITTLDFRRANFGLFKDLLGRIPWVRALEGKGAQESWSIFKHHFLRAQDQCIPKSRKSSKGGRRPAWMSKELLEKLKGKKEAYRMWKKGLATWEEYRNIVRVCRGTTRKAKAHLELNLARDVKDNKEGFFKYISSKRKTRENVGPLLNEVGALVMEDTEKAELLNAFFASVLTAKAGPQESQTLEVGERKSRERKTFPWSRRIRLENT</sequence>
<name>A0ABC9YHU1_GRUJA</name>
<evidence type="ECO:0000259" key="1">
    <source>
        <dbReference type="Pfam" id="PF03372"/>
    </source>
</evidence>
<dbReference type="Pfam" id="PF03372">
    <property type="entry name" value="Exo_endo_phos"/>
    <property type="match status" value="1"/>
</dbReference>
<dbReference type="PANTHER" id="PTHR33395:SF22">
    <property type="entry name" value="REVERSE TRANSCRIPTASE DOMAIN-CONTAINING PROTEIN"/>
    <property type="match status" value="1"/>
</dbReference>
<accession>A0ABC9YHU1</accession>
<dbReference type="PANTHER" id="PTHR33395">
    <property type="entry name" value="TRANSCRIPTASE, PUTATIVE-RELATED-RELATED"/>
    <property type="match status" value="1"/>
</dbReference>
<dbReference type="InterPro" id="IPR005135">
    <property type="entry name" value="Endo/exonuclease/phosphatase"/>
</dbReference>
<dbReference type="InterPro" id="IPR036691">
    <property type="entry name" value="Endo/exonu/phosph_ase_sf"/>
</dbReference>
<dbReference type="EMBL" id="BAAFJT010000313">
    <property type="protein sequence ID" value="GAB0209615.1"/>
    <property type="molecule type" value="Genomic_DNA"/>
</dbReference>
<organism evidence="2 3">
    <name type="scientific">Grus japonensis</name>
    <name type="common">Japanese crane</name>
    <name type="synonym">Red-crowned crane</name>
    <dbReference type="NCBI Taxonomy" id="30415"/>
    <lineage>
        <taxon>Eukaryota</taxon>
        <taxon>Metazoa</taxon>
        <taxon>Chordata</taxon>
        <taxon>Craniata</taxon>
        <taxon>Vertebrata</taxon>
        <taxon>Euteleostomi</taxon>
        <taxon>Archelosauria</taxon>
        <taxon>Archosauria</taxon>
        <taxon>Dinosauria</taxon>
        <taxon>Saurischia</taxon>
        <taxon>Theropoda</taxon>
        <taxon>Coelurosauria</taxon>
        <taxon>Aves</taxon>
        <taxon>Neognathae</taxon>
        <taxon>Neoaves</taxon>
        <taxon>Gruiformes</taxon>
        <taxon>Gruidae</taxon>
        <taxon>Grus</taxon>
    </lineage>
</organism>
<dbReference type="SUPFAM" id="SSF56219">
    <property type="entry name" value="DNase I-like"/>
    <property type="match status" value="1"/>
</dbReference>